<evidence type="ECO:0000313" key="10">
    <source>
        <dbReference type="Proteomes" id="UP000557772"/>
    </source>
</evidence>
<dbReference type="Proteomes" id="UP000557772">
    <property type="component" value="Unassembled WGS sequence"/>
</dbReference>
<dbReference type="AlphaFoldDB" id="A0A849AK72"/>
<keyword evidence="2" id="KW-1003">Cell membrane</keyword>
<keyword evidence="3 7" id="KW-0812">Transmembrane</keyword>
<dbReference type="InterPro" id="IPR018076">
    <property type="entry name" value="T2SS_GspF_dom"/>
</dbReference>
<dbReference type="RefSeq" id="WP_171155159.1">
    <property type="nucleotide sequence ID" value="NZ_JABENB010000001.1"/>
</dbReference>
<feature type="transmembrane region" description="Helical" evidence="7">
    <location>
        <begin position="6"/>
        <end position="27"/>
    </location>
</feature>
<evidence type="ECO:0000256" key="5">
    <source>
        <dbReference type="ARBA" id="ARBA00023136"/>
    </source>
</evidence>
<evidence type="ECO:0000256" key="7">
    <source>
        <dbReference type="SAM" id="Phobius"/>
    </source>
</evidence>
<evidence type="ECO:0000256" key="6">
    <source>
        <dbReference type="SAM" id="MobiDB-lite"/>
    </source>
</evidence>
<dbReference type="PANTHER" id="PTHR35007:SF1">
    <property type="entry name" value="PILUS ASSEMBLY PROTEIN"/>
    <property type="match status" value="1"/>
</dbReference>
<comment type="subcellular location">
    <subcellularLocation>
        <location evidence="1">Cell membrane</location>
        <topology evidence="1">Multi-pass membrane protein</topology>
    </subcellularLocation>
</comment>
<evidence type="ECO:0000313" key="9">
    <source>
        <dbReference type="EMBL" id="NNG39946.1"/>
    </source>
</evidence>
<dbReference type="EMBL" id="JABENB010000001">
    <property type="protein sequence ID" value="NNG39946.1"/>
    <property type="molecule type" value="Genomic_DNA"/>
</dbReference>
<proteinExistence type="predicted"/>
<organism evidence="9 10">
    <name type="scientific">Flexivirga aerilata</name>
    <dbReference type="NCBI Taxonomy" id="1656889"/>
    <lineage>
        <taxon>Bacteria</taxon>
        <taxon>Bacillati</taxon>
        <taxon>Actinomycetota</taxon>
        <taxon>Actinomycetes</taxon>
        <taxon>Micrococcales</taxon>
        <taxon>Dermacoccaceae</taxon>
        <taxon>Flexivirga</taxon>
    </lineage>
</organism>
<feature type="transmembrane region" description="Helical" evidence="7">
    <location>
        <begin position="127"/>
        <end position="147"/>
    </location>
</feature>
<keyword evidence="5 7" id="KW-0472">Membrane</keyword>
<feature type="transmembrane region" description="Helical" evidence="7">
    <location>
        <begin position="101"/>
        <end position="121"/>
    </location>
</feature>
<keyword evidence="4 7" id="KW-1133">Transmembrane helix</keyword>
<evidence type="ECO:0000256" key="3">
    <source>
        <dbReference type="ARBA" id="ARBA00022692"/>
    </source>
</evidence>
<feature type="region of interest" description="Disordered" evidence="6">
    <location>
        <begin position="37"/>
        <end position="60"/>
    </location>
</feature>
<evidence type="ECO:0000259" key="8">
    <source>
        <dbReference type="Pfam" id="PF00482"/>
    </source>
</evidence>
<gene>
    <name evidence="9" type="ORF">HJ588_11780</name>
</gene>
<feature type="domain" description="Type II secretion system protein GspF" evidence="8">
    <location>
        <begin position="168"/>
        <end position="295"/>
    </location>
</feature>
<dbReference type="PANTHER" id="PTHR35007">
    <property type="entry name" value="INTEGRAL MEMBRANE PROTEIN-RELATED"/>
    <property type="match status" value="1"/>
</dbReference>
<reference evidence="9 10" key="1">
    <citation type="submission" date="2020-05" db="EMBL/GenBank/DDBJ databases">
        <title>Flexivirga sp. ID2601S isolated from air conditioner.</title>
        <authorList>
            <person name="Kim D.H."/>
        </authorList>
    </citation>
    <scope>NUCLEOTIDE SEQUENCE [LARGE SCALE GENOMIC DNA]</scope>
    <source>
        <strain evidence="9 10">ID2601S</strain>
    </source>
</reference>
<evidence type="ECO:0000256" key="4">
    <source>
        <dbReference type="ARBA" id="ARBA00022989"/>
    </source>
</evidence>
<protein>
    <recommendedName>
        <fullName evidence="8">Type II secretion system protein GspF domain-containing protein</fullName>
    </recommendedName>
</protein>
<evidence type="ECO:0000256" key="2">
    <source>
        <dbReference type="ARBA" id="ARBA00022475"/>
    </source>
</evidence>
<dbReference type="GO" id="GO:0005886">
    <property type="term" value="C:plasma membrane"/>
    <property type="evidence" value="ECO:0007669"/>
    <property type="project" value="UniProtKB-SubCell"/>
</dbReference>
<accession>A0A849AK72</accession>
<keyword evidence="10" id="KW-1185">Reference proteome</keyword>
<sequence>MITGLQLALVGGGFIGLGLALLVWRLVPAQPDLGDALERLSPDQPRRVRDRAETTAQPADTRERVGQWALKTFPPGAWARTPHRELALLRMPLTRFYGEKVLFALFGLVVPPLLMSFFAVIGLRLPFVIPVVATLVFAGVMFFLPDYNARDDAKKARDEFNRALGAYIDLVALERNSGSGSRQAMEVAAGVGDSWVFRRLSEELTRSRWSGEAPWEAIRALGHELGLTELEDLADIMRLSGEEGTQIYTQLRARSASMRTAMLNSELAKANEVGERMSIPMSLLGVIFMALLIAPALLRVVGGGS</sequence>
<name>A0A849AK72_9MICO</name>
<comment type="caution">
    <text evidence="9">The sequence shown here is derived from an EMBL/GenBank/DDBJ whole genome shotgun (WGS) entry which is preliminary data.</text>
</comment>
<evidence type="ECO:0000256" key="1">
    <source>
        <dbReference type="ARBA" id="ARBA00004651"/>
    </source>
</evidence>
<feature type="compositionally biased region" description="Basic and acidic residues" evidence="6">
    <location>
        <begin position="37"/>
        <end position="53"/>
    </location>
</feature>
<feature type="transmembrane region" description="Helical" evidence="7">
    <location>
        <begin position="279"/>
        <end position="298"/>
    </location>
</feature>
<dbReference type="Pfam" id="PF00482">
    <property type="entry name" value="T2SSF"/>
    <property type="match status" value="1"/>
</dbReference>